<dbReference type="AlphaFoldDB" id="A0A2G5CW36"/>
<reference evidence="2 3" key="1">
    <citation type="submission" date="2017-09" db="EMBL/GenBank/DDBJ databases">
        <title>WGS assembly of Aquilegia coerulea Goldsmith.</title>
        <authorList>
            <person name="Hodges S."/>
            <person name="Kramer E."/>
            <person name="Nordborg M."/>
            <person name="Tomkins J."/>
            <person name="Borevitz J."/>
            <person name="Derieg N."/>
            <person name="Yan J."/>
            <person name="Mihaltcheva S."/>
            <person name="Hayes R.D."/>
            <person name="Rokhsar D."/>
        </authorList>
    </citation>
    <scope>NUCLEOTIDE SEQUENCE [LARGE SCALE GENOMIC DNA]</scope>
    <source>
        <strain evidence="3">cv. Goldsmith</strain>
    </source>
</reference>
<dbReference type="PANTHER" id="PTHR34779:SF1">
    <property type="entry name" value="OS09G0542900 PROTEIN"/>
    <property type="match status" value="1"/>
</dbReference>
<sequence length="242" mass="26955">MEKTTRSKKNKILSFLPKTATVSFQNHPFSPGREKRTENLNKFKACQKGFSGPIISMIPVEARIKSNSGKTFDAQEPTSPKISCMGQIKHKKKSKIVAPNPITPPIREEKKPKTSNKPKRSASSLRNIFGGGSKQGRKSDASAEKPTGTDRAPSLSQMKRFSSGRDALVDFDWKYYSEREDSDDEEDEDDVIIPHSAPILIGSGGLVGLEPRKEINLWKRRTMDPPKPLQLNGKGRPLVKLN</sequence>
<dbReference type="InterPro" id="IPR038796">
    <property type="entry name" value="At1g76070-like"/>
</dbReference>
<dbReference type="FunCoup" id="A0A2G5CW36">
    <property type="interactions" value="380"/>
</dbReference>
<feature type="region of interest" description="Disordered" evidence="1">
    <location>
        <begin position="220"/>
        <end position="242"/>
    </location>
</feature>
<dbReference type="OrthoDB" id="1926132at2759"/>
<keyword evidence="3" id="KW-1185">Reference proteome</keyword>
<name>A0A2G5CW36_AQUCA</name>
<evidence type="ECO:0000313" key="2">
    <source>
        <dbReference type="EMBL" id="PIA35494.1"/>
    </source>
</evidence>
<feature type="region of interest" description="Disordered" evidence="1">
    <location>
        <begin position="87"/>
        <end position="161"/>
    </location>
</feature>
<dbReference type="Proteomes" id="UP000230069">
    <property type="component" value="Unassembled WGS sequence"/>
</dbReference>
<accession>A0A2G5CW36</accession>
<dbReference type="PANTHER" id="PTHR34779">
    <property type="entry name" value="OS09G0542900 PROTEIN"/>
    <property type="match status" value="1"/>
</dbReference>
<evidence type="ECO:0000256" key="1">
    <source>
        <dbReference type="SAM" id="MobiDB-lite"/>
    </source>
</evidence>
<gene>
    <name evidence="2" type="ORF">AQUCO_03500096v1</name>
</gene>
<evidence type="ECO:0008006" key="4">
    <source>
        <dbReference type="Google" id="ProtNLM"/>
    </source>
</evidence>
<organism evidence="2 3">
    <name type="scientific">Aquilegia coerulea</name>
    <name type="common">Rocky mountain columbine</name>
    <dbReference type="NCBI Taxonomy" id="218851"/>
    <lineage>
        <taxon>Eukaryota</taxon>
        <taxon>Viridiplantae</taxon>
        <taxon>Streptophyta</taxon>
        <taxon>Embryophyta</taxon>
        <taxon>Tracheophyta</taxon>
        <taxon>Spermatophyta</taxon>
        <taxon>Magnoliopsida</taxon>
        <taxon>Ranunculales</taxon>
        <taxon>Ranunculaceae</taxon>
        <taxon>Thalictroideae</taxon>
        <taxon>Aquilegia</taxon>
    </lineage>
</organism>
<proteinExistence type="predicted"/>
<protein>
    <recommendedName>
        <fullName evidence="4">Syringolide-induced protein 14-1-1</fullName>
    </recommendedName>
</protein>
<dbReference type="EMBL" id="KZ305052">
    <property type="protein sequence ID" value="PIA35494.1"/>
    <property type="molecule type" value="Genomic_DNA"/>
</dbReference>
<dbReference type="STRING" id="218851.A0A2G5CW36"/>
<evidence type="ECO:0000313" key="3">
    <source>
        <dbReference type="Proteomes" id="UP000230069"/>
    </source>
</evidence>
<dbReference type="InParanoid" id="A0A2G5CW36"/>